<feature type="binding site" evidence="6">
    <location>
        <position position="55"/>
    </location>
    <ligand>
        <name>NAD(+)</name>
        <dbReference type="ChEBI" id="CHEBI:57540"/>
    </ligand>
</feature>
<dbReference type="HAMAP" id="MF_00361">
    <property type="entry name" value="NAD_kinase"/>
    <property type="match status" value="1"/>
</dbReference>
<comment type="catalytic activity">
    <reaction evidence="5 6">
        <text>NAD(+) + ATP = ADP + NADP(+) + H(+)</text>
        <dbReference type="Rhea" id="RHEA:18629"/>
        <dbReference type="ChEBI" id="CHEBI:15378"/>
        <dbReference type="ChEBI" id="CHEBI:30616"/>
        <dbReference type="ChEBI" id="CHEBI:57540"/>
        <dbReference type="ChEBI" id="CHEBI:58349"/>
        <dbReference type="ChEBI" id="CHEBI:456216"/>
        <dbReference type="EC" id="2.7.1.23"/>
    </reaction>
</comment>
<keyword evidence="6" id="KW-0547">Nucleotide-binding</keyword>
<dbReference type="GO" id="GO:0051287">
    <property type="term" value="F:NAD binding"/>
    <property type="evidence" value="ECO:0007669"/>
    <property type="project" value="UniProtKB-ARBA"/>
</dbReference>
<evidence type="ECO:0000256" key="3">
    <source>
        <dbReference type="ARBA" id="ARBA00022857"/>
    </source>
</evidence>
<evidence type="ECO:0000256" key="5">
    <source>
        <dbReference type="ARBA" id="ARBA00047925"/>
    </source>
</evidence>
<comment type="caution">
    <text evidence="7">The sequence shown here is derived from an EMBL/GenBank/DDBJ whole genome shotgun (WGS) entry which is preliminary data.</text>
</comment>
<dbReference type="GO" id="GO:0046872">
    <property type="term" value="F:metal ion binding"/>
    <property type="evidence" value="ECO:0007669"/>
    <property type="project" value="UniProtKB-UniRule"/>
</dbReference>
<evidence type="ECO:0000256" key="6">
    <source>
        <dbReference type="HAMAP-Rule" id="MF_00361"/>
    </source>
</evidence>
<dbReference type="Gene3D" id="2.60.200.30">
    <property type="entry name" value="Probable inorganic polyphosphate/atp-NAD kinase, domain 2"/>
    <property type="match status" value="1"/>
</dbReference>
<evidence type="ECO:0000256" key="2">
    <source>
        <dbReference type="ARBA" id="ARBA00022777"/>
    </source>
</evidence>
<keyword evidence="1 6" id="KW-0808">Transferase</keyword>
<proteinExistence type="inferred from homology"/>
<keyword evidence="4 6" id="KW-0520">NAD</keyword>
<comment type="function">
    <text evidence="6">Involved in the regulation of the intracellular balance of NAD and NADP, and is a key enzyme in the biosynthesis of NADP. Catalyzes specifically the phosphorylation on 2'-hydroxyl of the adenosine moiety of NAD to yield NADP.</text>
</comment>
<gene>
    <name evidence="6" type="primary">nadK</name>
    <name evidence="7" type="ORF">ENG63_04850</name>
</gene>
<accession>A0A7C0Y9X7</accession>
<dbReference type="AlphaFoldDB" id="A0A7C0Y9X7"/>
<dbReference type="GO" id="GO:0003951">
    <property type="term" value="F:NAD+ kinase activity"/>
    <property type="evidence" value="ECO:0007669"/>
    <property type="project" value="UniProtKB-UniRule"/>
</dbReference>
<feature type="binding site" evidence="6">
    <location>
        <begin position="50"/>
        <end position="51"/>
    </location>
    <ligand>
        <name>NAD(+)</name>
        <dbReference type="ChEBI" id="CHEBI:57540"/>
    </ligand>
</feature>
<dbReference type="Pfam" id="PF01513">
    <property type="entry name" value="NAD_kinase"/>
    <property type="match status" value="1"/>
</dbReference>
<comment type="similarity">
    <text evidence="6">Belongs to the NAD kinase family.</text>
</comment>
<feature type="active site" description="Proton acceptor" evidence="6">
    <location>
        <position position="50"/>
    </location>
</feature>
<dbReference type="GO" id="GO:0005737">
    <property type="term" value="C:cytoplasm"/>
    <property type="evidence" value="ECO:0007669"/>
    <property type="project" value="UniProtKB-SubCell"/>
</dbReference>
<feature type="binding site" evidence="6">
    <location>
        <begin position="166"/>
        <end position="171"/>
    </location>
    <ligand>
        <name>NAD(+)</name>
        <dbReference type="ChEBI" id="CHEBI:57540"/>
    </ligand>
</feature>
<reference evidence="7" key="1">
    <citation type="journal article" date="2020" name="mSystems">
        <title>Genome- and Community-Level Interaction Insights into Carbon Utilization and Element Cycling Functions of Hydrothermarchaeota in Hydrothermal Sediment.</title>
        <authorList>
            <person name="Zhou Z."/>
            <person name="Liu Y."/>
            <person name="Xu W."/>
            <person name="Pan J."/>
            <person name="Luo Z.H."/>
            <person name="Li M."/>
        </authorList>
    </citation>
    <scope>NUCLEOTIDE SEQUENCE [LARGE SCALE GENOMIC DNA]</scope>
    <source>
        <strain evidence="7">HyVt-233</strain>
    </source>
</reference>
<comment type="subcellular location">
    <subcellularLocation>
        <location evidence="6">Cytoplasm</location>
    </subcellularLocation>
</comment>
<sequence length="265" mass="29249">MKKLGIYYQKDSETEKKAAEWKIWLEKEGYKVFYPPFPDNLDLVIVLGGDGSLLHAARLIWPRKIPILGINWGELGFLTAGSKEEGQAIVKEVLAGKRLVEKRMTLEGIVISKEGKVEGPFMALNEVAIERGAFTRLITLSVEVKGQRVISFRADGLIVATPTGSTAYSLSAGGPIIYPTLDVLVLTSVCPFHLVQRSLVLSPEDTISVKLEKGGEGIRVVFDGQVFKPLKVGDKVEIKKSSSPVYLIENPKYFQTLNQKLCWGS</sequence>
<dbReference type="SUPFAM" id="SSF111331">
    <property type="entry name" value="NAD kinase/diacylglycerol kinase-like"/>
    <property type="match status" value="1"/>
</dbReference>
<dbReference type="PANTHER" id="PTHR20275">
    <property type="entry name" value="NAD KINASE"/>
    <property type="match status" value="1"/>
</dbReference>
<evidence type="ECO:0000256" key="1">
    <source>
        <dbReference type="ARBA" id="ARBA00022679"/>
    </source>
</evidence>
<dbReference type="InterPro" id="IPR016064">
    <property type="entry name" value="NAD/diacylglycerol_kinase_sf"/>
</dbReference>
<dbReference type="EMBL" id="DRBS01000188">
    <property type="protein sequence ID" value="HDD44172.1"/>
    <property type="molecule type" value="Genomic_DNA"/>
</dbReference>
<dbReference type="Pfam" id="PF20143">
    <property type="entry name" value="NAD_kinase_C"/>
    <property type="match status" value="1"/>
</dbReference>
<dbReference type="InterPro" id="IPR017438">
    <property type="entry name" value="ATP-NAD_kinase_N"/>
</dbReference>
<keyword evidence="2 6" id="KW-0418">Kinase</keyword>
<evidence type="ECO:0000256" key="4">
    <source>
        <dbReference type="ARBA" id="ARBA00023027"/>
    </source>
</evidence>
<dbReference type="GO" id="GO:0006741">
    <property type="term" value="P:NADP+ biosynthetic process"/>
    <property type="evidence" value="ECO:0007669"/>
    <property type="project" value="UniProtKB-UniRule"/>
</dbReference>
<dbReference type="GO" id="GO:0019674">
    <property type="term" value="P:NAD+ metabolic process"/>
    <property type="evidence" value="ECO:0007669"/>
    <property type="project" value="InterPro"/>
</dbReference>
<feature type="binding site" evidence="6">
    <location>
        <begin position="125"/>
        <end position="126"/>
    </location>
    <ligand>
        <name>NAD(+)</name>
        <dbReference type="ChEBI" id="CHEBI:57540"/>
    </ligand>
</feature>
<dbReference type="Gene3D" id="3.40.50.10330">
    <property type="entry name" value="Probable inorganic polyphosphate/atp-NAD kinase, domain 1"/>
    <property type="match status" value="1"/>
</dbReference>
<feature type="binding site" evidence="6">
    <location>
        <position position="136"/>
    </location>
    <ligand>
        <name>NAD(+)</name>
        <dbReference type="ChEBI" id="CHEBI:57540"/>
    </ligand>
</feature>
<keyword evidence="6" id="KW-0963">Cytoplasm</keyword>
<comment type="cofactor">
    <cofactor evidence="6">
        <name>a divalent metal cation</name>
        <dbReference type="ChEBI" id="CHEBI:60240"/>
    </cofactor>
</comment>
<name>A0A7C0Y9X7_DESA2</name>
<feature type="binding site" evidence="6">
    <location>
        <position position="155"/>
    </location>
    <ligand>
        <name>NAD(+)</name>
        <dbReference type="ChEBI" id="CHEBI:57540"/>
    </ligand>
</feature>
<dbReference type="InterPro" id="IPR002504">
    <property type="entry name" value="NADK"/>
</dbReference>
<dbReference type="InterPro" id="IPR017437">
    <property type="entry name" value="ATP-NAD_kinase_PpnK-typ_C"/>
</dbReference>
<feature type="binding site" evidence="6">
    <location>
        <position position="153"/>
    </location>
    <ligand>
        <name>NAD(+)</name>
        <dbReference type="ChEBI" id="CHEBI:57540"/>
    </ligand>
</feature>
<dbReference type="EC" id="2.7.1.23" evidence="6"/>
<keyword evidence="6" id="KW-0067">ATP-binding</keyword>
<evidence type="ECO:0000313" key="7">
    <source>
        <dbReference type="EMBL" id="HDD44172.1"/>
    </source>
</evidence>
<feature type="binding site" evidence="6">
    <location>
        <position position="225"/>
    </location>
    <ligand>
        <name>NAD(+)</name>
        <dbReference type="ChEBI" id="CHEBI:57540"/>
    </ligand>
</feature>
<protein>
    <recommendedName>
        <fullName evidence="6">NAD kinase</fullName>
        <ecNumber evidence="6">2.7.1.23</ecNumber>
    </recommendedName>
    <alternativeName>
        <fullName evidence="6">ATP-dependent NAD kinase</fullName>
    </alternativeName>
</protein>
<comment type="caution">
    <text evidence="6">Lacks conserved residue(s) required for the propagation of feature annotation.</text>
</comment>
<keyword evidence="3 6" id="KW-0521">NADP</keyword>
<dbReference type="Proteomes" id="UP000886289">
    <property type="component" value="Unassembled WGS sequence"/>
</dbReference>
<organism evidence="7">
    <name type="scientific">Desulfofervidus auxilii</name>
    <dbReference type="NCBI Taxonomy" id="1621989"/>
    <lineage>
        <taxon>Bacteria</taxon>
        <taxon>Pseudomonadati</taxon>
        <taxon>Thermodesulfobacteriota</taxon>
        <taxon>Candidatus Desulfofervidia</taxon>
        <taxon>Candidatus Desulfofervidales</taxon>
        <taxon>Candidatus Desulfofervidaceae</taxon>
        <taxon>Candidatus Desulfofervidus</taxon>
    </lineage>
</organism>
<dbReference type="PANTHER" id="PTHR20275:SF0">
    <property type="entry name" value="NAD KINASE"/>
    <property type="match status" value="1"/>
</dbReference>
<dbReference type="GO" id="GO:0005524">
    <property type="term" value="F:ATP binding"/>
    <property type="evidence" value="ECO:0007669"/>
    <property type="project" value="UniProtKB-KW"/>
</dbReference>